<dbReference type="InterPro" id="IPR036188">
    <property type="entry name" value="FAD/NAD-bd_sf"/>
</dbReference>
<dbReference type="EMBL" id="VIFK01000012">
    <property type="protein sequence ID" value="TQF00476.1"/>
    <property type="molecule type" value="Genomic_DNA"/>
</dbReference>
<feature type="domain" description="GCVT N-terminal" evidence="4">
    <location>
        <begin position="605"/>
        <end position="874"/>
    </location>
</feature>
<dbReference type="Gene3D" id="3.50.50.60">
    <property type="entry name" value="FAD/NAD(P)-binding domain"/>
    <property type="match status" value="2"/>
</dbReference>
<evidence type="ECO:0000256" key="1">
    <source>
        <dbReference type="ARBA" id="ARBA00008609"/>
    </source>
</evidence>
<evidence type="ECO:0000259" key="5">
    <source>
        <dbReference type="Pfam" id="PF07992"/>
    </source>
</evidence>
<dbReference type="PANTHER" id="PTHR43757">
    <property type="entry name" value="AMINOMETHYLTRANSFERASE"/>
    <property type="match status" value="1"/>
</dbReference>
<keyword evidence="2" id="KW-0808">Transferase</keyword>
<feature type="domain" description="Aminomethyltransferase C-terminal" evidence="6">
    <location>
        <begin position="898"/>
        <end position="981"/>
    </location>
</feature>
<dbReference type="InterPro" id="IPR041117">
    <property type="entry name" value="SoxA_A3"/>
</dbReference>
<dbReference type="Pfam" id="PF01571">
    <property type="entry name" value="GCV_T"/>
    <property type="match status" value="1"/>
</dbReference>
<dbReference type="InterPro" id="IPR042204">
    <property type="entry name" value="2Fe-2S-bd_N"/>
</dbReference>
<dbReference type="GO" id="GO:0008115">
    <property type="term" value="F:sarcosine oxidase activity"/>
    <property type="evidence" value="ECO:0007669"/>
    <property type="project" value="InterPro"/>
</dbReference>
<evidence type="ECO:0000259" key="4">
    <source>
        <dbReference type="Pfam" id="PF01571"/>
    </source>
</evidence>
<evidence type="ECO:0000256" key="3">
    <source>
        <dbReference type="ARBA" id="ARBA00023002"/>
    </source>
</evidence>
<dbReference type="InterPro" id="IPR029043">
    <property type="entry name" value="GcvT/YgfZ_C"/>
</dbReference>
<dbReference type="Gene3D" id="3.30.1360.120">
    <property type="entry name" value="Probable tRNA modification gtpase trme, domain 1"/>
    <property type="match status" value="1"/>
</dbReference>
<dbReference type="InterPro" id="IPR006222">
    <property type="entry name" value="GCVT_N"/>
</dbReference>
<protein>
    <submittedName>
        <fullName evidence="8">Sarcosine oxidase subunit alpha family protein</fullName>
    </submittedName>
</protein>
<evidence type="ECO:0000256" key="2">
    <source>
        <dbReference type="ARBA" id="ARBA00022576"/>
    </source>
</evidence>
<dbReference type="Gene3D" id="3.10.20.440">
    <property type="entry name" value="2Fe-2S iron-sulphur cluster binding domain, sarcosine oxidase, alpha subunit, N-terminal domain"/>
    <property type="match status" value="1"/>
</dbReference>
<dbReference type="NCBIfam" id="TIGR01372">
    <property type="entry name" value="soxA"/>
    <property type="match status" value="1"/>
</dbReference>
<evidence type="ECO:0000313" key="9">
    <source>
        <dbReference type="Proteomes" id="UP000315400"/>
    </source>
</evidence>
<dbReference type="STRING" id="1260251.SPISAL_00880"/>
<feature type="domain" description="FAD/NAD(P)-binding" evidence="5">
    <location>
        <begin position="169"/>
        <end position="421"/>
    </location>
</feature>
<evidence type="ECO:0000313" key="8">
    <source>
        <dbReference type="EMBL" id="TQF00476.1"/>
    </source>
</evidence>
<dbReference type="Proteomes" id="UP000315400">
    <property type="component" value="Unassembled WGS sequence"/>
</dbReference>
<comment type="similarity">
    <text evidence="1">Belongs to the GcvT family.</text>
</comment>
<dbReference type="InterPro" id="IPR013977">
    <property type="entry name" value="GcvT_C"/>
</dbReference>
<evidence type="ECO:0000259" key="6">
    <source>
        <dbReference type="Pfam" id="PF08669"/>
    </source>
</evidence>
<name>A0A540VUN8_9GAMM</name>
<keyword evidence="2" id="KW-0032">Aminotransferase</keyword>
<dbReference type="InterPro" id="IPR028896">
    <property type="entry name" value="GcvT/YgfZ/DmdA"/>
</dbReference>
<dbReference type="PIRSF" id="PIRSF037980">
    <property type="entry name" value="SoxA"/>
    <property type="match status" value="1"/>
</dbReference>
<dbReference type="Pfam" id="PF17806">
    <property type="entry name" value="SO_alpha_A3"/>
    <property type="match status" value="1"/>
</dbReference>
<evidence type="ECO:0000259" key="7">
    <source>
        <dbReference type="Pfam" id="PF17806"/>
    </source>
</evidence>
<dbReference type="Pfam" id="PF13510">
    <property type="entry name" value="Fer2_4"/>
    <property type="match status" value="1"/>
</dbReference>
<dbReference type="PRINTS" id="PR00368">
    <property type="entry name" value="FADPNR"/>
</dbReference>
<sequence>MRNRLDQGGLIDRGQPLTFRFNGRQLTGYAGDTLASALLANDVHFVSRSIKLRRPRGLMGQGPEEPNALLQLGRGAAMLADQRATQVMLTDGMEARSINGTPSLRFDLISALGLGSKLMPVGFYYKTFMGPKGWWERYERLIRPIAGMGLVPEGPDPDRYEKRDLHCGVLIAGGGPAGLAAAVRLGQAGVDVVLAHQDSRFGGSLLASRAMLDGQPASDWVATQVATLSALPNVRLLPSTTVFGHYDQHFLGAVERVTEQQPDAPIRERFWKIRCQQLILAAGAIERPIAFPNNDRPGIMTASAVRTYLNRYAVCPGRNAVVFTNNDSAYATALALADAGAKVTVADSRPTPSDAAETARAAGISVRPGQLVCGTQGRQRIAKVTLRPAHDVAAGQDTLPCDLLAVSGGWNPSVHLHSHARGQLTWREDLASFVPADDLSNVTSIGAMAGTFGIGAAVAEGCAAADDILTTHQGAATPAAPADGPDIEGEEPGPLNLNPLWRVHGTGPAFVDMQNDVKASDVELALREGYRSIEHVKRYSVLGFGTDQGKLGNILGLGIVGELTGLHPAEIGTTTYRPAWTPVTFGALVGQDTGELFEPIRRTPLHNWHVQAGAVFEDVGQWKRARYYPRPGEDMDAAVARECLATRDGVGVLDYSTLGKIDIQGPDAVTLLERVYTNNWQKLAIGRCRYGLMLDENGMVLDDGVTARLGDTHYLMYTSTGGAARVMGWLEQWLQTEWPDLDVHLTSVTDAWATLSLAGPKSRALLDALGTDIDLSAEAMAFMSVRTGTVCGIPARVQRVSFTGELSFEVSVSADYAPGLWQQVMRVGKAYGATPYGTEAMHVLRAEKGFIIVGQDTDGSISPLDLGMGGLVSERKDCLGRRSLARSELQRADRPNWVGLKPLDPTAVVPEGAQLVGEPGTPTSTAMQGWVTSSYQAPRLGHAFALGFVNAGRARTGEVLHAWDVDAGRIPLEIVSPIQYDPEGARQNV</sequence>
<reference evidence="8 9" key="1">
    <citation type="submission" date="2019-06" db="EMBL/GenBank/DDBJ databases">
        <title>Metagenome assembled Genome of Spiribacter salinus SL48-SHIP from the microbial mat of Salt Lake 48 (Novosibirsk region, Russia).</title>
        <authorList>
            <person name="Shipova A."/>
            <person name="Rozanov A.S."/>
            <person name="Bryanskaya A.V."/>
            <person name="Peltek S.E."/>
        </authorList>
    </citation>
    <scope>NUCLEOTIDE SEQUENCE [LARGE SCALE GENOMIC DNA]</scope>
    <source>
        <strain evidence="8">SL48-SHIP-2</strain>
    </source>
</reference>
<dbReference type="Pfam" id="PF08669">
    <property type="entry name" value="GCV_T_C"/>
    <property type="match status" value="1"/>
</dbReference>
<feature type="domain" description="SoxA A3" evidence="7">
    <location>
        <begin position="509"/>
        <end position="588"/>
    </location>
</feature>
<dbReference type="SUPFAM" id="SSF103025">
    <property type="entry name" value="Folate-binding domain"/>
    <property type="match status" value="1"/>
</dbReference>
<dbReference type="PRINTS" id="PR00469">
    <property type="entry name" value="PNDRDTASEII"/>
</dbReference>
<dbReference type="InterPro" id="IPR023753">
    <property type="entry name" value="FAD/NAD-binding_dom"/>
</dbReference>
<accession>A0A540VUN8</accession>
<dbReference type="SUPFAM" id="SSF51905">
    <property type="entry name" value="FAD/NAD(P)-binding domain"/>
    <property type="match status" value="1"/>
</dbReference>
<dbReference type="InterPro" id="IPR027266">
    <property type="entry name" value="TrmE/GcvT-like"/>
</dbReference>
<dbReference type="InterPro" id="IPR006277">
    <property type="entry name" value="Sarcosine_oxidase_asu"/>
</dbReference>
<dbReference type="PANTHER" id="PTHR43757:SF2">
    <property type="entry name" value="AMINOMETHYLTRANSFERASE, MITOCHONDRIAL"/>
    <property type="match status" value="1"/>
</dbReference>
<dbReference type="AlphaFoldDB" id="A0A540VUN8"/>
<keyword evidence="3" id="KW-0560">Oxidoreductase</keyword>
<organism evidence="8 9">
    <name type="scientific">Spiribacter salinus</name>
    <dbReference type="NCBI Taxonomy" id="1335746"/>
    <lineage>
        <taxon>Bacteria</taxon>
        <taxon>Pseudomonadati</taxon>
        <taxon>Pseudomonadota</taxon>
        <taxon>Gammaproteobacteria</taxon>
        <taxon>Chromatiales</taxon>
        <taxon>Ectothiorhodospiraceae</taxon>
        <taxon>Spiribacter</taxon>
    </lineage>
</organism>
<dbReference type="GO" id="GO:0008483">
    <property type="term" value="F:transaminase activity"/>
    <property type="evidence" value="ECO:0007669"/>
    <property type="project" value="UniProtKB-KW"/>
</dbReference>
<dbReference type="Pfam" id="PF07992">
    <property type="entry name" value="Pyr_redox_2"/>
    <property type="match status" value="1"/>
</dbReference>
<proteinExistence type="inferred from homology"/>
<comment type="caution">
    <text evidence="8">The sequence shown here is derived from an EMBL/GenBank/DDBJ whole genome shotgun (WGS) entry which is preliminary data.</text>
</comment>
<gene>
    <name evidence="8" type="ORF">FKY71_03330</name>
</gene>
<dbReference type="SUPFAM" id="SSF101790">
    <property type="entry name" value="Aminomethyltransferase beta-barrel domain"/>
    <property type="match status" value="1"/>
</dbReference>
<dbReference type="GO" id="GO:0046653">
    <property type="term" value="P:tetrahydrofolate metabolic process"/>
    <property type="evidence" value="ECO:0007669"/>
    <property type="project" value="InterPro"/>
</dbReference>